<protein>
    <submittedName>
        <fullName evidence="1">Uncharacterized protein</fullName>
    </submittedName>
</protein>
<evidence type="ECO:0000313" key="2">
    <source>
        <dbReference type="Proteomes" id="UP000288168"/>
    </source>
</evidence>
<name>A0A428PV99_9HYPO</name>
<organism evidence="1 2">
    <name type="scientific">Fusarium duplospermum</name>
    <dbReference type="NCBI Taxonomy" id="1325734"/>
    <lineage>
        <taxon>Eukaryota</taxon>
        <taxon>Fungi</taxon>
        <taxon>Dikarya</taxon>
        <taxon>Ascomycota</taxon>
        <taxon>Pezizomycotina</taxon>
        <taxon>Sordariomycetes</taxon>
        <taxon>Hypocreomycetidae</taxon>
        <taxon>Hypocreales</taxon>
        <taxon>Nectriaceae</taxon>
        <taxon>Fusarium</taxon>
        <taxon>Fusarium solani species complex</taxon>
    </lineage>
</organism>
<keyword evidence="2" id="KW-1185">Reference proteome</keyword>
<dbReference type="Proteomes" id="UP000288168">
    <property type="component" value="Unassembled WGS sequence"/>
</dbReference>
<dbReference type="OrthoDB" id="10570357at2759"/>
<reference evidence="1 2" key="1">
    <citation type="submission" date="2017-06" db="EMBL/GenBank/DDBJ databases">
        <title>Comparative genomic analysis of Ambrosia Fusariam Clade fungi.</title>
        <authorList>
            <person name="Stajich J.E."/>
            <person name="Carrillo J."/>
            <person name="Kijimoto T."/>
            <person name="Eskalen A."/>
            <person name="O'Donnell K."/>
            <person name="Kasson M."/>
        </authorList>
    </citation>
    <scope>NUCLEOTIDE SEQUENCE [LARGE SCALE GENOMIC DNA]</scope>
    <source>
        <strain evidence="1 2">NRRL62584</strain>
    </source>
</reference>
<evidence type="ECO:0000313" key="1">
    <source>
        <dbReference type="EMBL" id="RSL56964.1"/>
    </source>
</evidence>
<dbReference type="AlphaFoldDB" id="A0A428PV99"/>
<dbReference type="EMBL" id="NKCI01000086">
    <property type="protein sequence ID" value="RSL56964.1"/>
    <property type="molecule type" value="Genomic_DNA"/>
</dbReference>
<proteinExistence type="predicted"/>
<accession>A0A428PV99</accession>
<gene>
    <name evidence="1" type="ORF">CEP54_008531</name>
</gene>
<sequence length="143" mass="15387">MSDIRTDSILAAAMETIQQHIRTFTVTKVTDPGCPHVLQGFISPEYHGKRWIDTVLGQSGFPSLKLAKEVAMKVDHARGFPGMQAAARAALGANRVAGFLGLKIARKVALEVKHANGFPNLKKEPKVNGANGFQNIKGALKKA</sequence>
<comment type="caution">
    <text evidence="1">The sequence shown here is derived from an EMBL/GenBank/DDBJ whole genome shotgun (WGS) entry which is preliminary data.</text>
</comment>